<comment type="caution">
    <text evidence="1">The sequence shown here is derived from an EMBL/GenBank/DDBJ whole genome shotgun (WGS) entry which is preliminary data.</text>
</comment>
<accession>A0AAN8TYG2</accession>
<name>A0AAN8TYG2_SOLBU</name>
<sequence>MSASRLCLYEYEPSCFFSPRF</sequence>
<evidence type="ECO:0000313" key="1">
    <source>
        <dbReference type="EMBL" id="KAK6792576.1"/>
    </source>
</evidence>
<dbReference type="AlphaFoldDB" id="A0AAN8TYG2"/>
<gene>
    <name evidence="1" type="ORF">RDI58_011657</name>
</gene>
<dbReference type="Proteomes" id="UP001371456">
    <property type="component" value="Unassembled WGS sequence"/>
</dbReference>
<reference evidence="1 2" key="1">
    <citation type="submission" date="2024-02" db="EMBL/GenBank/DDBJ databases">
        <title>de novo genome assembly of Solanum bulbocastanum strain 11H21.</title>
        <authorList>
            <person name="Hosaka A.J."/>
        </authorList>
    </citation>
    <scope>NUCLEOTIDE SEQUENCE [LARGE SCALE GENOMIC DNA]</scope>
    <source>
        <tissue evidence="1">Young leaves</tissue>
    </source>
</reference>
<evidence type="ECO:0000313" key="2">
    <source>
        <dbReference type="Proteomes" id="UP001371456"/>
    </source>
</evidence>
<proteinExistence type="predicted"/>
<protein>
    <submittedName>
        <fullName evidence="1">Uncharacterized protein</fullName>
    </submittedName>
</protein>
<dbReference type="EMBL" id="JBANQN010000004">
    <property type="protein sequence ID" value="KAK6792576.1"/>
    <property type="molecule type" value="Genomic_DNA"/>
</dbReference>
<keyword evidence="2" id="KW-1185">Reference proteome</keyword>
<organism evidence="1 2">
    <name type="scientific">Solanum bulbocastanum</name>
    <name type="common">Wild potato</name>
    <dbReference type="NCBI Taxonomy" id="147425"/>
    <lineage>
        <taxon>Eukaryota</taxon>
        <taxon>Viridiplantae</taxon>
        <taxon>Streptophyta</taxon>
        <taxon>Embryophyta</taxon>
        <taxon>Tracheophyta</taxon>
        <taxon>Spermatophyta</taxon>
        <taxon>Magnoliopsida</taxon>
        <taxon>eudicotyledons</taxon>
        <taxon>Gunneridae</taxon>
        <taxon>Pentapetalae</taxon>
        <taxon>asterids</taxon>
        <taxon>lamiids</taxon>
        <taxon>Solanales</taxon>
        <taxon>Solanaceae</taxon>
        <taxon>Solanoideae</taxon>
        <taxon>Solaneae</taxon>
        <taxon>Solanum</taxon>
    </lineage>
</organism>